<dbReference type="EMBL" id="GL377714">
    <property type="protein sequence ID" value="EFJ05810.1"/>
    <property type="molecule type" value="Genomic_DNA"/>
</dbReference>
<reference evidence="1 2" key="1">
    <citation type="journal article" date="2011" name="Science">
        <title>The Selaginella genome identifies genetic changes associated with the evolution of vascular plants.</title>
        <authorList>
            <person name="Banks J.A."/>
            <person name="Nishiyama T."/>
            <person name="Hasebe M."/>
            <person name="Bowman J.L."/>
            <person name="Gribskov M."/>
            <person name="dePamphilis C."/>
            <person name="Albert V.A."/>
            <person name="Aono N."/>
            <person name="Aoyama T."/>
            <person name="Ambrose B.A."/>
            <person name="Ashton N.W."/>
            <person name="Axtell M.J."/>
            <person name="Barker E."/>
            <person name="Barker M.S."/>
            <person name="Bennetzen J.L."/>
            <person name="Bonawitz N.D."/>
            <person name="Chapple C."/>
            <person name="Cheng C."/>
            <person name="Correa L.G."/>
            <person name="Dacre M."/>
            <person name="DeBarry J."/>
            <person name="Dreyer I."/>
            <person name="Elias M."/>
            <person name="Engstrom E.M."/>
            <person name="Estelle M."/>
            <person name="Feng L."/>
            <person name="Finet C."/>
            <person name="Floyd S.K."/>
            <person name="Frommer W.B."/>
            <person name="Fujita T."/>
            <person name="Gramzow L."/>
            <person name="Gutensohn M."/>
            <person name="Harholt J."/>
            <person name="Hattori M."/>
            <person name="Heyl A."/>
            <person name="Hirai T."/>
            <person name="Hiwatashi Y."/>
            <person name="Ishikawa M."/>
            <person name="Iwata M."/>
            <person name="Karol K.G."/>
            <person name="Koehler B."/>
            <person name="Kolukisaoglu U."/>
            <person name="Kubo M."/>
            <person name="Kurata T."/>
            <person name="Lalonde S."/>
            <person name="Li K."/>
            <person name="Li Y."/>
            <person name="Litt A."/>
            <person name="Lyons E."/>
            <person name="Manning G."/>
            <person name="Maruyama T."/>
            <person name="Michael T.P."/>
            <person name="Mikami K."/>
            <person name="Miyazaki S."/>
            <person name="Morinaga S."/>
            <person name="Murata T."/>
            <person name="Mueller-Roeber B."/>
            <person name="Nelson D.R."/>
            <person name="Obara M."/>
            <person name="Oguri Y."/>
            <person name="Olmstead R.G."/>
            <person name="Onodera N."/>
            <person name="Petersen B.L."/>
            <person name="Pils B."/>
            <person name="Prigge M."/>
            <person name="Rensing S.A."/>
            <person name="Riano-Pachon D.M."/>
            <person name="Roberts A.W."/>
            <person name="Sato Y."/>
            <person name="Scheller H.V."/>
            <person name="Schulz B."/>
            <person name="Schulz C."/>
            <person name="Shakirov E.V."/>
            <person name="Shibagaki N."/>
            <person name="Shinohara N."/>
            <person name="Shippen D.E."/>
            <person name="Soerensen I."/>
            <person name="Sotooka R."/>
            <person name="Sugimoto N."/>
            <person name="Sugita M."/>
            <person name="Sumikawa N."/>
            <person name="Tanurdzic M."/>
            <person name="Theissen G."/>
            <person name="Ulvskov P."/>
            <person name="Wakazuki S."/>
            <person name="Weng J.K."/>
            <person name="Willats W.W."/>
            <person name="Wipf D."/>
            <person name="Wolf P.G."/>
            <person name="Yang L."/>
            <person name="Zimmer A.D."/>
            <person name="Zhu Q."/>
            <person name="Mitros T."/>
            <person name="Hellsten U."/>
            <person name="Loque D."/>
            <person name="Otillar R."/>
            <person name="Salamov A."/>
            <person name="Schmutz J."/>
            <person name="Shapiro H."/>
            <person name="Lindquist E."/>
            <person name="Lucas S."/>
            <person name="Rokhsar D."/>
            <person name="Grigoriev I.V."/>
        </authorList>
    </citation>
    <scope>NUCLEOTIDE SEQUENCE [LARGE SCALE GENOMIC DNA]</scope>
</reference>
<keyword evidence="2" id="KW-1185">Reference proteome</keyword>
<evidence type="ECO:0000313" key="2">
    <source>
        <dbReference type="Proteomes" id="UP000001514"/>
    </source>
</evidence>
<dbReference type="Gramene" id="EFJ05810">
    <property type="protein sequence ID" value="EFJ05810"/>
    <property type="gene ID" value="SELMODRAFT_431284"/>
</dbReference>
<evidence type="ECO:0000313" key="1">
    <source>
        <dbReference type="EMBL" id="EFJ05810.1"/>
    </source>
</evidence>
<dbReference type="HOGENOM" id="CLU_1505935_0_0_1"/>
<proteinExistence type="predicted"/>
<dbReference type="AlphaFoldDB" id="D8TC43"/>
<name>D8TC43_SELML</name>
<protein>
    <submittedName>
        <fullName evidence="1">Uncharacterized protein</fullName>
    </submittedName>
</protein>
<dbReference type="Proteomes" id="UP000001514">
    <property type="component" value="Unassembled WGS sequence"/>
</dbReference>
<accession>D8TC43</accession>
<gene>
    <name evidence="1" type="ORF">SELMODRAFT_431284</name>
</gene>
<dbReference type="InParanoid" id="D8TC43"/>
<dbReference type="KEGG" id="smo:SELMODRAFT_431284"/>
<sequence length="179" mass="19543">MGWGWDAAKFLAKSLLVSMLAGMVIKFSFEGPVTRMIEGPITRMIEGPVDRTITGMIEGPINRMITGIIEGPINRMITGTIQGPVTELVYGPIRETAAQILWAWLPAAWFAQMFPRIAKVPRSGEPAPTGNDAHRSKPKLLLPELGKGKEVPSRTSQAFMRVPCSRMCTARAAESSHSP</sequence>
<organism evidence="2">
    <name type="scientific">Selaginella moellendorffii</name>
    <name type="common">Spikemoss</name>
    <dbReference type="NCBI Taxonomy" id="88036"/>
    <lineage>
        <taxon>Eukaryota</taxon>
        <taxon>Viridiplantae</taxon>
        <taxon>Streptophyta</taxon>
        <taxon>Embryophyta</taxon>
        <taxon>Tracheophyta</taxon>
        <taxon>Lycopodiopsida</taxon>
        <taxon>Selaginellales</taxon>
        <taxon>Selaginellaceae</taxon>
        <taxon>Selaginella</taxon>
    </lineage>
</organism>